<sequence>MFTTGSSMKPRARPVYVLIRVSTWVRSSPRALAARGVDAVPVRPAFDGYR</sequence>
<accession>A0A7X0C1Q8</accession>
<reference evidence="1 2" key="1">
    <citation type="submission" date="2020-08" db="EMBL/GenBank/DDBJ databases">
        <title>Sequencing the genomes of 1000 actinobacteria strains.</title>
        <authorList>
            <person name="Klenk H.-P."/>
        </authorList>
    </citation>
    <scope>NUCLEOTIDE SEQUENCE [LARGE SCALE GENOMIC DNA]</scope>
    <source>
        <strain evidence="1 2">DSM 45913</strain>
    </source>
</reference>
<protein>
    <submittedName>
        <fullName evidence="1">Uncharacterized protein</fullName>
    </submittedName>
</protein>
<keyword evidence="2" id="KW-1185">Reference proteome</keyword>
<evidence type="ECO:0000313" key="1">
    <source>
        <dbReference type="EMBL" id="MBB6345885.1"/>
    </source>
</evidence>
<comment type="caution">
    <text evidence="1">The sequence shown here is derived from an EMBL/GenBank/DDBJ whole genome shotgun (WGS) entry which is preliminary data.</text>
</comment>
<dbReference type="EMBL" id="JACHJB010000001">
    <property type="protein sequence ID" value="MBB6345885.1"/>
    <property type="molecule type" value="Genomic_DNA"/>
</dbReference>
<name>A0A7X0C1Q8_9ACTN</name>
<dbReference type="AlphaFoldDB" id="A0A7X0C1Q8"/>
<evidence type="ECO:0000313" key="2">
    <source>
        <dbReference type="Proteomes" id="UP000583800"/>
    </source>
</evidence>
<dbReference type="Proteomes" id="UP000583800">
    <property type="component" value="Unassembled WGS sequence"/>
</dbReference>
<gene>
    <name evidence="1" type="ORF">FHU36_002394</name>
</gene>
<organism evidence="1 2">
    <name type="scientific">Nonomuraea muscovyensis</name>
    <dbReference type="NCBI Taxonomy" id="1124761"/>
    <lineage>
        <taxon>Bacteria</taxon>
        <taxon>Bacillati</taxon>
        <taxon>Actinomycetota</taxon>
        <taxon>Actinomycetes</taxon>
        <taxon>Streptosporangiales</taxon>
        <taxon>Streptosporangiaceae</taxon>
        <taxon>Nonomuraea</taxon>
    </lineage>
</organism>
<proteinExistence type="predicted"/>